<reference evidence="2 3" key="1">
    <citation type="submission" date="2021-06" db="EMBL/GenBank/DDBJ databases">
        <title>Caerostris extrusa draft genome.</title>
        <authorList>
            <person name="Kono N."/>
            <person name="Arakawa K."/>
        </authorList>
    </citation>
    <scope>NUCLEOTIDE SEQUENCE [LARGE SCALE GENOMIC DNA]</scope>
</reference>
<protein>
    <submittedName>
        <fullName evidence="2">Uncharacterized protein</fullName>
    </submittedName>
</protein>
<keyword evidence="3" id="KW-1185">Reference proteome</keyword>
<gene>
    <name evidence="2" type="ORF">CEXT_560111</name>
</gene>
<organism evidence="2 3">
    <name type="scientific">Caerostris extrusa</name>
    <name type="common">Bark spider</name>
    <name type="synonym">Caerostris bankana</name>
    <dbReference type="NCBI Taxonomy" id="172846"/>
    <lineage>
        <taxon>Eukaryota</taxon>
        <taxon>Metazoa</taxon>
        <taxon>Ecdysozoa</taxon>
        <taxon>Arthropoda</taxon>
        <taxon>Chelicerata</taxon>
        <taxon>Arachnida</taxon>
        <taxon>Araneae</taxon>
        <taxon>Araneomorphae</taxon>
        <taxon>Entelegynae</taxon>
        <taxon>Araneoidea</taxon>
        <taxon>Araneidae</taxon>
        <taxon>Caerostris</taxon>
    </lineage>
</organism>
<sequence>MNLPRRGNVTSPSRILPACGMISCSLNLTNGGNVSLKSHKMELISRETASASHLENKQKTAGSTPKRLTTVGGPIKSEFFSYGKYIYIYISNHSVSRTIDFENPQT</sequence>
<accession>A0AAV4XQ39</accession>
<name>A0AAV4XQ39_CAEEX</name>
<evidence type="ECO:0000256" key="1">
    <source>
        <dbReference type="SAM" id="MobiDB-lite"/>
    </source>
</evidence>
<evidence type="ECO:0000313" key="2">
    <source>
        <dbReference type="EMBL" id="GIY96793.1"/>
    </source>
</evidence>
<feature type="region of interest" description="Disordered" evidence="1">
    <location>
        <begin position="48"/>
        <end position="68"/>
    </location>
</feature>
<comment type="caution">
    <text evidence="2">The sequence shown here is derived from an EMBL/GenBank/DDBJ whole genome shotgun (WGS) entry which is preliminary data.</text>
</comment>
<feature type="compositionally biased region" description="Polar residues" evidence="1">
    <location>
        <begin position="48"/>
        <end position="67"/>
    </location>
</feature>
<evidence type="ECO:0000313" key="3">
    <source>
        <dbReference type="Proteomes" id="UP001054945"/>
    </source>
</evidence>
<proteinExistence type="predicted"/>
<dbReference type="Proteomes" id="UP001054945">
    <property type="component" value="Unassembled WGS sequence"/>
</dbReference>
<dbReference type="EMBL" id="BPLR01018087">
    <property type="protein sequence ID" value="GIY96793.1"/>
    <property type="molecule type" value="Genomic_DNA"/>
</dbReference>
<dbReference type="AlphaFoldDB" id="A0AAV4XQ39"/>